<dbReference type="EMBL" id="CAJVQB010023501">
    <property type="protein sequence ID" value="CAG8802043.1"/>
    <property type="molecule type" value="Genomic_DNA"/>
</dbReference>
<comment type="caution">
    <text evidence="2">The sequence shown here is derived from an EMBL/GenBank/DDBJ whole genome shotgun (WGS) entry which is preliminary data.</text>
</comment>
<keyword evidence="1" id="KW-0175">Coiled coil</keyword>
<reference evidence="2 3" key="1">
    <citation type="submission" date="2021-06" db="EMBL/GenBank/DDBJ databases">
        <authorList>
            <person name="Kallberg Y."/>
            <person name="Tangrot J."/>
            <person name="Rosling A."/>
        </authorList>
    </citation>
    <scope>NUCLEOTIDE SEQUENCE [LARGE SCALE GENOMIC DNA]</scope>
    <source>
        <strain evidence="2 3">120-4 pot B 10/14</strain>
    </source>
</reference>
<feature type="non-terminal residue" evidence="2">
    <location>
        <position position="345"/>
    </location>
</feature>
<evidence type="ECO:0000313" key="2">
    <source>
        <dbReference type="EMBL" id="CAG8802043.1"/>
    </source>
</evidence>
<accession>A0ABN7VVG0</accession>
<dbReference type="Proteomes" id="UP000789901">
    <property type="component" value="Unassembled WGS sequence"/>
</dbReference>
<organism evidence="2 3">
    <name type="scientific">Gigaspora margarita</name>
    <dbReference type="NCBI Taxonomy" id="4874"/>
    <lineage>
        <taxon>Eukaryota</taxon>
        <taxon>Fungi</taxon>
        <taxon>Fungi incertae sedis</taxon>
        <taxon>Mucoromycota</taxon>
        <taxon>Glomeromycotina</taxon>
        <taxon>Glomeromycetes</taxon>
        <taxon>Diversisporales</taxon>
        <taxon>Gigasporaceae</taxon>
        <taxon>Gigaspora</taxon>
    </lineage>
</organism>
<keyword evidence="3" id="KW-1185">Reference proteome</keyword>
<protein>
    <submittedName>
        <fullName evidence="2">37555_t:CDS:1</fullName>
    </submittedName>
</protein>
<proteinExistence type="predicted"/>
<evidence type="ECO:0000256" key="1">
    <source>
        <dbReference type="SAM" id="Coils"/>
    </source>
</evidence>
<name>A0ABN7VVG0_GIGMA</name>
<gene>
    <name evidence="2" type="ORF">GMARGA_LOCUS23332</name>
</gene>
<evidence type="ECO:0000313" key="3">
    <source>
        <dbReference type="Proteomes" id="UP000789901"/>
    </source>
</evidence>
<sequence length="345" mass="40457">MAREPQLVLAENSQCYLAPDATIGLKKVENDEKAGDKKQYMKRTNKNEKEKTSNSVIDNSKSFQVITHSLYLITNPKTGKIEQPVIRFGNYFLEEFYFNEKTKQTEMRQGFHKREPLLILGDNFPVLTSSIYLNELFLYRQLGLRHYYQEKTRFEKHFDFRALIQVLAHEIVHAILTDFYPQEEEHGDLHKKLVEEMALLGYINPCLAIEKAFESPYATTPINNQPFTFGEPKLFTFSNLEKDFSNIGLEVPKFTEPKSKQAFDNLATENNQLETENKKLLRELDNFRTKNKQLEDELDFIQQELLLKDGEVGLLERQKGKLEKHNHKLANQREILQQDYQATIR</sequence>
<feature type="coiled-coil region" evidence="1">
    <location>
        <begin position="263"/>
        <end position="339"/>
    </location>
</feature>